<dbReference type="PANTHER" id="PTHR19920:SF0">
    <property type="entry name" value="CYTOSOLIC IRON-SULFUR PROTEIN ASSEMBLY PROTEIN CIAO1-RELATED"/>
    <property type="match status" value="1"/>
</dbReference>
<evidence type="ECO:0000256" key="1">
    <source>
        <dbReference type="PROSITE-ProRule" id="PRU00221"/>
    </source>
</evidence>
<sequence length="94" mass="10697">MDGGGAAELREAHPPDGALRPRVVPRVEPLHWLWGRPRPRLLRRRQAVRIWRRSLDGAWHCSDVLEDTHNRTVRSCAWSPDGKLLATASFDSTP</sequence>
<dbReference type="PROSITE" id="PS50294">
    <property type="entry name" value="WD_REPEATS_REGION"/>
    <property type="match status" value="1"/>
</dbReference>
<evidence type="ECO:0000256" key="2">
    <source>
        <dbReference type="SAM" id="MobiDB-lite"/>
    </source>
</evidence>
<organism evidence="3 4">
    <name type="scientific">Zizania palustris</name>
    <name type="common">Northern wild rice</name>
    <dbReference type="NCBI Taxonomy" id="103762"/>
    <lineage>
        <taxon>Eukaryota</taxon>
        <taxon>Viridiplantae</taxon>
        <taxon>Streptophyta</taxon>
        <taxon>Embryophyta</taxon>
        <taxon>Tracheophyta</taxon>
        <taxon>Spermatophyta</taxon>
        <taxon>Magnoliopsida</taxon>
        <taxon>Liliopsida</taxon>
        <taxon>Poales</taxon>
        <taxon>Poaceae</taxon>
        <taxon>BOP clade</taxon>
        <taxon>Oryzoideae</taxon>
        <taxon>Oryzeae</taxon>
        <taxon>Zizaniinae</taxon>
        <taxon>Zizania</taxon>
    </lineage>
</organism>
<reference evidence="3" key="2">
    <citation type="submission" date="2021-02" db="EMBL/GenBank/DDBJ databases">
        <authorList>
            <person name="Kimball J.A."/>
            <person name="Haas M.W."/>
            <person name="Macchietto M."/>
            <person name="Kono T."/>
            <person name="Duquette J."/>
            <person name="Shao M."/>
        </authorList>
    </citation>
    <scope>NUCLEOTIDE SEQUENCE</scope>
    <source>
        <tissue evidence="3">Fresh leaf tissue</tissue>
    </source>
</reference>
<keyword evidence="1" id="KW-0853">WD repeat</keyword>
<dbReference type="PANTHER" id="PTHR19920">
    <property type="entry name" value="WD40 PROTEIN CIAO1"/>
    <property type="match status" value="1"/>
</dbReference>
<protein>
    <submittedName>
        <fullName evidence="3">Uncharacterized protein</fullName>
    </submittedName>
</protein>
<comment type="caution">
    <text evidence="3">The sequence shown here is derived from an EMBL/GenBank/DDBJ whole genome shotgun (WGS) entry which is preliminary data.</text>
</comment>
<reference evidence="3" key="1">
    <citation type="journal article" date="2021" name="bioRxiv">
        <title>Whole Genome Assembly and Annotation of Northern Wild Rice, Zizania palustris L., Supports a Whole Genome Duplication in the Zizania Genus.</title>
        <authorList>
            <person name="Haas M."/>
            <person name="Kono T."/>
            <person name="Macchietto M."/>
            <person name="Millas R."/>
            <person name="McGilp L."/>
            <person name="Shao M."/>
            <person name="Duquette J."/>
            <person name="Hirsch C.N."/>
            <person name="Kimball J."/>
        </authorList>
    </citation>
    <scope>NUCLEOTIDE SEQUENCE</scope>
    <source>
        <tissue evidence="3">Fresh leaf tissue</tissue>
    </source>
</reference>
<dbReference type="GO" id="GO:0097361">
    <property type="term" value="C:cytosolic [4Fe-4S] assembly targeting complex"/>
    <property type="evidence" value="ECO:0007669"/>
    <property type="project" value="TreeGrafter"/>
</dbReference>
<name>A0A8J5UZ79_ZIZPA</name>
<evidence type="ECO:0000313" key="3">
    <source>
        <dbReference type="EMBL" id="KAG8042900.1"/>
    </source>
</evidence>
<dbReference type="PROSITE" id="PS50082">
    <property type="entry name" value="WD_REPEATS_2"/>
    <property type="match status" value="1"/>
</dbReference>
<keyword evidence="4" id="KW-1185">Reference proteome</keyword>
<proteinExistence type="predicted"/>
<dbReference type="AlphaFoldDB" id="A0A8J5UZ79"/>
<dbReference type="OrthoDB" id="284782at2759"/>
<dbReference type="EMBL" id="JAAALK010001430">
    <property type="protein sequence ID" value="KAG8042900.1"/>
    <property type="molecule type" value="Genomic_DNA"/>
</dbReference>
<dbReference type="GO" id="GO:0016226">
    <property type="term" value="P:iron-sulfur cluster assembly"/>
    <property type="evidence" value="ECO:0007669"/>
    <property type="project" value="TreeGrafter"/>
</dbReference>
<evidence type="ECO:0000313" key="4">
    <source>
        <dbReference type="Proteomes" id="UP000729402"/>
    </source>
</evidence>
<gene>
    <name evidence="3" type="ORF">GUJ93_ZPchr0269g2886</name>
</gene>
<dbReference type="Pfam" id="PF00400">
    <property type="entry name" value="WD40"/>
    <property type="match status" value="1"/>
</dbReference>
<feature type="repeat" description="WD" evidence="1">
    <location>
        <begin position="66"/>
        <end position="94"/>
    </location>
</feature>
<dbReference type="InterPro" id="IPR001680">
    <property type="entry name" value="WD40_rpt"/>
</dbReference>
<accession>A0A8J5UZ79</accession>
<feature type="region of interest" description="Disordered" evidence="2">
    <location>
        <begin position="1"/>
        <end position="20"/>
    </location>
</feature>
<dbReference type="Proteomes" id="UP000729402">
    <property type="component" value="Unassembled WGS sequence"/>
</dbReference>